<dbReference type="Gene3D" id="3.10.570.10">
    <property type="entry name" value="sex pheromone staph- cam373 precursor domain"/>
    <property type="match status" value="1"/>
</dbReference>
<dbReference type="Proteomes" id="UP001596022">
    <property type="component" value="Unassembled WGS sequence"/>
</dbReference>
<gene>
    <name evidence="2" type="ORF">ACFO4N_09535</name>
</gene>
<feature type="chain" id="PRO_5047342643" evidence="1">
    <location>
        <begin position="24"/>
        <end position="396"/>
    </location>
</feature>
<comment type="caution">
    <text evidence="2">The sequence shown here is derived from an EMBL/GenBank/DDBJ whole genome shotgun (WGS) entry which is preliminary data.</text>
</comment>
<dbReference type="CDD" id="cd13440">
    <property type="entry name" value="CamS_repeat_2"/>
    <property type="match status" value="1"/>
</dbReference>
<dbReference type="PROSITE" id="PS51257">
    <property type="entry name" value="PROKAR_LIPOPROTEIN"/>
    <property type="match status" value="1"/>
</dbReference>
<dbReference type="RefSeq" id="WP_376846068.1">
    <property type="nucleotide sequence ID" value="NZ_JBHSFW010000004.1"/>
</dbReference>
<dbReference type="CDD" id="cd13441">
    <property type="entry name" value="CamS_repeat_1"/>
    <property type="match status" value="1"/>
</dbReference>
<keyword evidence="1" id="KW-0732">Signal</keyword>
<organism evidence="2 3">
    <name type="scientific">Camelliibacillus cellulosilyticus</name>
    <dbReference type="NCBI Taxonomy" id="2174486"/>
    <lineage>
        <taxon>Bacteria</taxon>
        <taxon>Bacillati</taxon>
        <taxon>Bacillota</taxon>
        <taxon>Bacilli</taxon>
        <taxon>Bacillales</taxon>
        <taxon>Sporolactobacillaceae</taxon>
        <taxon>Camelliibacillus</taxon>
    </lineage>
</organism>
<feature type="signal peptide" evidence="1">
    <location>
        <begin position="1"/>
        <end position="23"/>
    </location>
</feature>
<dbReference type="EMBL" id="JBHSFW010000004">
    <property type="protein sequence ID" value="MFC4618969.1"/>
    <property type="molecule type" value="Genomic_DNA"/>
</dbReference>
<reference evidence="3" key="1">
    <citation type="journal article" date="2019" name="Int. J. Syst. Evol. Microbiol.">
        <title>The Global Catalogue of Microorganisms (GCM) 10K type strain sequencing project: providing services to taxonomists for standard genome sequencing and annotation.</title>
        <authorList>
            <consortium name="The Broad Institute Genomics Platform"/>
            <consortium name="The Broad Institute Genome Sequencing Center for Infectious Disease"/>
            <person name="Wu L."/>
            <person name="Ma J."/>
        </authorList>
    </citation>
    <scope>NUCLEOTIDE SEQUENCE [LARGE SCALE GENOMIC DNA]</scope>
    <source>
        <strain evidence="3">CGMCC 1.16306</strain>
    </source>
</reference>
<accession>A0ABV9GN06</accession>
<evidence type="ECO:0000256" key="1">
    <source>
        <dbReference type="SAM" id="SignalP"/>
    </source>
</evidence>
<evidence type="ECO:0000313" key="2">
    <source>
        <dbReference type="EMBL" id="MFC4618969.1"/>
    </source>
</evidence>
<proteinExistence type="predicted"/>
<name>A0ABV9GN06_9BACL</name>
<dbReference type="PIRSF" id="PIRSF012509">
    <property type="entry name" value="CamS"/>
    <property type="match status" value="1"/>
</dbReference>
<evidence type="ECO:0000313" key="3">
    <source>
        <dbReference type="Proteomes" id="UP001596022"/>
    </source>
</evidence>
<keyword evidence="3" id="KW-1185">Reference proteome</keyword>
<protein>
    <submittedName>
        <fullName evidence="2">CamS family sex pheromone protein</fullName>
    </submittedName>
</protein>
<dbReference type="Pfam" id="PF07537">
    <property type="entry name" value="CamS"/>
    <property type="match status" value="1"/>
</dbReference>
<dbReference type="InterPro" id="IPR011426">
    <property type="entry name" value="CamS"/>
</dbReference>
<sequence length="396" mass="44785">MKFLGRGKGLLFLLALTLFVVTACQTPWSGNKEQQIVKSPQKGDNEKVTVIPQEDSKEYRNIHSDKPSPTRGYIQYGVDNRVDIDEMETGLMRLSKGTYNPDTYYFQDGRYLTPKDIDGMLARKGDANYPNGLNPPLGKKGDLGERASENPKILSYVLEQDYLKKDSKNTYKLGGISLAISVNSVYSENLFNKDDGKTYTADVTIDQSEAMAKGKEYAKQVVQRVRKVKGLENVPIFIALYIESQPGSFIPGHFYAKANVGSGQYQIDKWASVNEQYVLFPSTNAAKKFMGDSNKFDKFKTEVEKYFPNSIGVIGKGFYQNGEINNLMITINIRFYDKSEVITFTNYVNAMLKTKFAFSQDLPVTIYINSNDQPEAIIVKKSDMDEPFVNVYQDYK</sequence>